<dbReference type="GO" id="GO:0006515">
    <property type="term" value="P:protein quality control for misfolded or incompletely synthesized proteins"/>
    <property type="evidence" value="ECO:0007669"/>
    <property type="project" value="TreeGrafter"/>
</dbReference>
<keyword evidence="4" id="KW-0645">Protease</keyword>
<dbReference type="EMBL" id="CACVAY010000029">
    <property type="protein sequence ID" value="CAA6805874.1"/>
    <property type="molecule type" value="Genomic_DNA"/>
</dbReference>
<dbReference type="SUPFAM" id="SSF52096">
    <property type="entry name" value="ClpP/crotonase"/>
    <property type="match status" value="1"/>
</dbReference>
<evidence type="ECO:0000256" key="2">
    <source>
        <dbReference type="SAM" id="MobiDB-lite"/>
    </source>
</evidence>
<dbReference type="GO" id="GO:0004176">
    <property type="term" value="F:ATP-dependent peptidase activity"/>
    <property type="evidence" value="ECO:0007669"/>
    <property type="project" value="TreeGrafter"/>
</dbReference>
<dbReference type="GO" id="GO:0004252">
    <property type="term" value="F:serine-type endopeptidase activity"/>
    <property type="evidence" value="ECO:0007669"/>
    <property type="project" value="UniProtKB-EC"/>
</dbReference>
<dbReference type="InterPro" id="IPR023562">
    <property type="entry name" value="ClpP/TepA"/>
</dbReference>
<evidence type="ECO:0000313" key="4">
    <source>
        <dbReference type="EMBL" id="CAA6805874.1"/>
    </source>
</evidence>
<gene>
    <name evidence="4" type="ORF">HELGO_WM12065</name>
</gene>
<dbReference type="EC" id="3.4.21.92" evidence="4"/>
<sequence length="540" mass="62077">MKTYNKSVLLFSISVALALLSNNSYSKVETIDVAANAVQASSPAVQPSPDMENHTSPADPETMEMQNKQTLIMLENTIEEEKLRQQFSGLRSELQKLRWEKELLEEKLSLAQLKRDTVAEEENTKHAEILKKLKNENDVLAQKLSIAHSKYELARHESKKQSEEALATLRSEKSQLQEQLDIEKLKRDNAQQKDKLAYDDKIQALTREKTLLNEKLDLQNSKRTEELRDAVIEFEDKLTALSRDATLSKAKADTLKSKLMIQNNEARLKIVGLESEIQRLEMEKKRKAYIDAQPVYLEDPLKKDGTLVISDRRILLNGPIRQGTADYVTSRINYYNNKDKKYPIFIVIDDSPGGSVMQGYRIVKAMEGSEAPVYVVVKSFAASMAAGITAMAEKSYAYPNAVIIHHQISQFFFFRSMNLTQQKEMHQESQEWWKRLATPVAKKMGISTKEFIERMYEKNSDGDWSEFGTEAKELKWVDHIVTSIQETSQLKDPNEDERKFLGKISFKVDEDGTSKAYLPRLSPKDFYYLYNPDGYYQIHQ</sequence>
<keyword evidence="1" id="KW-0175">Coiled coil</keyword>
<dbReference type="GO" id="GO:0009368">
    <property type="term" value="C:endopeptidase Clp complex"/>
    <property type="evidence" value="ECO:0007669"/>
    <property type="project" value="TreeGrafter"/>
</dbReference>
<dbReference type="Pfam" id="PF00574">
    <property type="entry name" value="CLP_protease"/>
    <property type="match status" value="1"/>
</dbReference>
<dbReference type="Gene3D" id="3.90.226.10">
    <property type="entry name" value="2-enoyl-CoA Hydratase, Chain A, domain 1"/>
    <property type="match status" value="1"/>
</dbReference>
<keyword evidence="3" id="KW-0732">Signal</keyword>
<reference evidence="4" key="1">
    <citation type="submission" date="2020-01" db="EMBL/GenBank/DDBJ databases">
        <authorList>
            <person name="Meier V. D."/>
            <person name="Meier V D."/>
        </authorList>
    </citation>
    <scope>NUCLEOTIDE SEQUENCE</scope>
    <source>
        <strain evidence="4">HLG_WM_MAG_07</strain>
    </source>
</reference>
<name>A0A6S6SRI3_9GAMM</name>
<evidence type="ECO:0000256" key="1">
    <source>
        <dbReference type="SAM" id="Coils"/>
    </source>
</evidence>
<feature type="signal peptide" evidence="3">
    <location>
        <begin position="1"/>
        <end position="26"/>
    </location>
</feature>
<dbReference type="GO" id="GO:0051117">
    <property type="term" value="F:ATPase binding"/>
    <property type="evidence" value="ECO:0007669"/>
    <property type="project" value="TreeGrafter"/>
</dbReference>
<dbReference type="PANTHER" id="PTHR10381">
    <property type="entry name" value="ATP-DEPENDENT CLP PROTEASE PROTEOLYTIC SUBUNIT"/>
    <property type="match status" value="1"/>
</dbReference>
<feature type="chain" id="PRO_5027685052" evidence="3">
    <location>
        <begin position="27"/>
        <end position="540"/>
    </location>
</feature>
<dbReference type="InterPro" id="IPR029045">
    <property type="entry name" value="ClpP/crotonase-like_dom_sf"/>
</dbReference>
<feature type="coiled-coil region" evidence="1">
    <location>
        <begin position="80"/>
        <end position="283"/>
    </location>
</feature>
<dbReference type="AlphaFoldDB" id="A0A6S6SRI3"/>
<keyword evidence="4" id="KW-0378">Hydrolase</keyword>
<evidence type="ECO:0000256" key="3">
    <source>
        <dbReference type="SAM" id="SignalP"/>
    </source>
</evidence>
<feature type="region of interest" description="Disordered" evidence="2">
    <location>
        <begin position="41"/>
        <end position="62"/>
    </location>
</feature>
<organism evidence="4">
    <name type="scientific">uncultured Thiotrichaceae bacterium</name>
    <dbReference type="NCBI Taxonomy" id="298394"/>
    <lineage>
        <taxon>Bacteria</taxon>
        <taxon>Pseudomonadati</taxon>
        <taxon>Pseudomonadota</taxon>
        <taxon>Gammaproteobacteria</taxon>
        <taxon>Thiotrichales</taxon>
        <taxon>Thiotrichaceae</taxon>
        <taxon>environmental samples</taxon>
    </lineage>
</organism>
<dbReference type="PANTHER" id="PTHR10381:SF11">
    <property type="entry name" value="ATP-DEPENDENT CLP PROTEASE PROTEOLYTIC SUBUNIT, MITOCHONDRIAL"/>
    <property type="match status" value="1"/>
</dbReference>
<proteinExistence type="predicted"/>
<protein>
    <submittedName>
        <fullName evidence="4">ATP-dependent Clp protease proteolytic subunit (EC)</fullName>
        <ecNumber evidence="4">3.4.21.92</ecNumber>
    </submittedName>
</protein>
<accession>A0A6S6SRI3</accession>